<dbReference type="EMBL" id="UAUF01000002">
    <property type="protein sequence ID" value="SPZ00253.1"/>
    <property type="molecule type" value="Genomic_DNA"/>
</dbReference>
<organism evidence="1 2">
    <name type="scientific">Pseudomonas luteola</name>
    <dbReference type="NCBI Taxonomy" id="47886"/>
    <lineage>
        <taxon>Bacteria</taxon>
        <taxon>Pseudomonadati</taxon>
        <taxon>Pseudomonadota</taxon>
        <taxon>Gammaproteobacteria</taxon>
        <taxon>Pseudomonadales</taxon>
        <taxon>Pseudomonadaceae</taxon>
        <taxon>Pseudomonas</taxon>
    </lineage>
</organism>
<protein>
    <submittedName>
        <fullName evidence="1">Uncharacterized protein</fullName>
    </submittedName>
</protein>
<dbReference type="AlphaFoldDB" id="A0A2X2BZ18"/>
<proteinExistence type="predicted"/>
<accession>A0A2X2BZ18</accession>
<evidence type="ECO:0000313" key="2">
    <source>
        <dbReference type="Proteomes" id="UP000250443"/>
    </source>
</evidence>
<reference evidence="1 2" key="1">
    <citation type="submission" date="2018-06" db="EMBL/GenBank/DDBJ databases">
        <authorList>
            <consortium name="Pathogen Informatics"/>
            <person name="Doyle S."/>
        </authorList>
    </citation>
    <scope>NUCLEOTIDE SEQUENCE [LARGE SCALE GENOMIC DNA]</scope>
    <source>
        <strain evidence="1 2">NCTC11842</strain>
    </source>
</reference>
<dbReference type="Proteomes" id="UP000250443">
    <property type="component" value="Unassembled WGS sequence"/>
</dbReference>
<dbReference type="RefSeq" id="WP_073450785.1">
    <property type="nucleotide sequence ID" value="NZ_UAUF01000002.1"/>
</dbReference>
<evidence type="ECO:0000313" key="1">
    <source>
        <dbReference type="EMBL" id="SPZ00253.1"/>
    </source>
</evidence>
<sequence length="182" mass="19852">MVNATSERSSNVNWMLSNTVSGKELAAVGQVFVDSFMDSLELLGIARPHESHLLYRDDLEKACITRAMLGSSEAGDNNFCPESLNGSGEIYLEDGVYRPLLLLLKAVRDVGQAGYLLEVLFSATADFEVIEASYMALTQFICRKCPHPAVLDGFVADAMTLGLDKSVWAAQLESVAGEDFYL</sequence>
<name>A0A2X2BZ18_PSELU</name>
<gene>
    <name evidence="1" type="ORF">NCTC11842_00398</name>
</gene>